<dbReference type="PANTHER" id="PTHR43630">
    <property type="entry name" value="POLY-BETA-1,6-N-ACETYL-D-GLUCOSAMINE SYNTHASE"/>
    <property type="match status" value="1"/>
</dbReference>
<dbReference type="InterPro" id="IPR029044">
    <property type="entry name" value="Nucleotide-diphossugar_trans"/>
</dbReference>
<dbReference type="Gene3D" id="3.90.550.10">
    <property type="entry name" value="Spore Coat Polysaccharide Biosynthesis Protein SpsA, Chain A"/>
    <property type="match status" value="1"/>
</dbReference>
<reference evidence="3 4" key="1">
    <citation type="submission" date="2016-10" db="EMBL/GenBank/DDBJ databases">
        <authorList>
            <person name="Varghese N."/>
            <person name="Submissions S."/>
        </authorList>
    </citation>
    <scope>NUCLEOTIDE SEQUENCE [LARGE SCALE GENOMIC DNA]</scope>
    <source>
        <strain evidence="3 4">DSM 1361</strain>
    </source>
</reference>
<keyword evidence="3" id="KW-0808">Transferase</keyword>
<evidence type="ECO:0000313" key="4">
    <source>
        <dbReference type="Proteomes" id="UP000243745"/>
    </source>
</evidence>
<accession>A0A662ZGG5</accession>
<sequence>MASLSALVIARNESANIAECIKSMQDIADEIIVLDGGSTDDTVKIAEGLGARVVHHPEWEGYGKQRQKLQNYATCDWCLWLDADERLTDELRHEIREFIKKARQNEVLNISRANHVFGVRIHHCGYFPDRVYRVHYRTYTKYNDSLVHEKLDLPSDAVTVNSKNSMIHYTYATYQNLLFKQTKYADEWAKNRYQKKHKGCCFITPFVKAAFAFFRMYFLQLGFLDGRMGFLISACASSYTFNKYLCLYQIALEHSRKK</sequence>
<keyword evidence="4" id="KW-1185">Reference proteome</keyword>
<dbReference type="AlphaFoldDB" id="A0A662ZGG5"/>
<organism evidence="3 4">
    <name type="scientific">Ruminobacter amylophilus</name>
    <dbReference type="NCBI Taxonomy" id="867"/>
    <lineage>
        <taxon>Bacteria</taxon>
        <taxon>Pseudomonadati</taxon>
        <taxon>Pseudomonadota</taxon>
        <taxon>Gammaproteobacteria</taxon>
        <taxon>Aeromonadales</taxon>
        <taxon>Succinivibrionaceae</taxon>
        <taxon>Ruminobacter</taxon>
    </lineage>
</organism>
<evidence type="ECO:0000256" key="1">
    <source>
        <dbReference type="ARBA" id="ARBA00038494"/>
    </source>
</evidence>
<dbReference type="InterPro" id="IPR001173">
    <property type="entry name" value="Glyco_trans_2-like"/>
</dbReference>
<dbReference type="CDD" id="cd02511">
    <property type="entry name" value="Beta4Glucosyltransferase"/>
    <property type="match status" value="1"/>
</dbReference>
<proteinExistence type="inferred from homology"/>
<protein>
    <submittedName>
        <fullName evidence="3">(Heptosyl)LPS beta-1,4-glucosyltransferase</fullName>
    </submittedName>
</protein>
<dbReference type="PANTHER" id="PTHR43630:SF2">
    <property type="entry name" value="GLYCOSYLTRANSFERASE"/>
    <property type="match status" value="1"/>
</dbReference>
<dbReference type="Pfam" id="PF00535">
    <property type="entry name" value="Glycos_transf_2"/>
    <property type="match status" value="1"/>
</dbReference>
<name>A0A662ZGG5_9GAMM</name>
<dbReference type="RefSeq" id="WP_093141431.1">
    <property type="nucleotide sequence ID" value="NZ_FOXF01000012.1"/>
</dbReference>
<dbReference type="Proteomes" id="UP000243745">
    <property type="component" value="Unassembled WGS sequence"/>
</dbReference>
<evidence type="ECO:0000313" key="3">
    <source>
        <dbReference type="EMBL" id="SFP27997.1"/>
    </source>
</evidence>
<dbReference type="GO" id="GO:0016740">
    <property type="term" value="F:transferase activity"/>
    <property type="evidence" value="ECO:0007669"/>
    <property type="project" value="UniProtKB-KW"/>
</dbReference>
<dbReference type="SUPFAM" id="SSF53448">
    <property type="entry name" value="Nucleotide-diphospho-sugar transferases"/>
    <property type="match status" value="1"/>
</dbReference>
<gene>
    <name evidence="3" type="ORF">SAMN02910344_00954</name>
</gene>
<feature type="domain" description="Glycosyltransferase 2-like" evidence="2">
    <location>
        <begin position="5"/>
        <end position="124"/>
    </location>
</feature>
<comment type="similarity">
    <text evidence="1">Belongs to the glycosyltransferase 2 family. WaaE/KdtX subfamily.</text>
</comment>
<evidence type="ECO:0000259" key="2">
    <source>
        <dbReference type="Pfam" id="PF00535"/>
    </source>
</evidence>
<dbReference type="EMBL" id="FOXF01000012">
    <property type="protein sequence ID" value="SFP27997.1"/>
    <property type="molecule type" value="Genomic_DNA"/>
</dbReference>
<dbReference type="OrthoDB" id="9815923at2"/>